<protein>
    <submittedName>
        <fullName evidence="10">Serine/threonine-protein kinase BLUS1</fullName>
    </submittedName>
</protein>
<gene>
    <name evidence="10" type="ORF">CKAN_01644600</name>
</gene>
<sequence length="523" mass="58198">MGSCMYPVERGAYKLLSEIGSGVSAVVYKAQCLPLNSTVVAIKVIDLERSRPNLLDDVRRETKAMSLLSHPNILTAHCSFTVGRHLWVVMPYMAAGSLHSILSSSFPHGLPEPSIALLLKHTLLALHYLHAQGLLHRDIKASNILLDSNGSVKLADFGVSASIYEPLSSAATFSPFFNDLVGTPYWMAPEVIHSHVGYGFKADIWSFGITALELAHGRPPLSHLPPSKSLVIRITNRFRLNHDDHYHHHQYHYLDDEDAKKKNKKNKKKFSKGFKDMVASCLAQDPSKRPSAEKLLKHPFFKNCKSPDHLVRHVLQGLPVIEERLKESPSSVDGDDDDNNGSGGVTKIRRISGWNFNEDIFGLNPVFPCEKKEDPSPISSSFYSSSFLEGGGNDGDRKRDDHVKVREEENKKDDEIHEEGNDPGLLGWKSRTAETLVPGLISLLNSLSLEKEMVMNVLESCRGEGMGIGDWESKEEEREQRLVDMVGKLQRTVDGLTIQLKGESAKNAALEKELQGLKDKNLT</sequence>
<feature type="compositionally biased region" description="Basic and acidic residues" evidence="8">
    <location>
        <begin position="394"/>
        <end position="420"/>
    </location>
</feature>
<keyword evidence="11" id="KW-1185">Reference proteome</keyword>
<dbReference type="Gene3D" id="1.10.510.10">
    <property type="entry name" value="Transferase(Phosphotransferase) domain 1"/>
    <property type="match status" value="1"/>
</dbReference>
<organism evidence="10 11">
    <name type="scientific">Cinnamomum micranthum f. kanehirae</name>
    <dbReference type="NCBI Taxonomy" id="337451"/>
    <lineage>
        <taxon>Eukaryota</taxon>
        <taxon>Viridiplantae</taxon>
        <taxon>Streptophyta</taxon>
        <taxon>Embryophyta</taxon>
        <taxon>Tracheophyta</taxon>
        <taxon>Spermatophyta</taxon>
        <taxon>Magnoliopsida</taxon>
        <taxon>Magnoliidae</taxon>
        <taxon>Laurales</taxon>
        <taxon>Lauraceae</taxon>
        <taxon>Cinnamomum</taxon>
    </lineage>
</organism>
<evidence type="ECO:0000256" key="1">
    <source>
        <dbReference type="ARBA" id="ARBA00008874"/>
    </source>
</evidence>
<evidence type="ECO:0000313" key="10">
    <source>
        <dbReference type="EMBL" id="RWR87501.1"/>
    </source>
</evidence>
<name>A0A3S3MPP6_9MAGN</name>
<evidence type="ECO:0000256" key="6">
    <source>
        <dbReference type="PROSITE-ProRule" id="PRU10141"/>
    </source>
</evidence>
<reference evidence="10 11" key="1">
    <citation type="journal article" date="2019" name="Nat. Plants">
        <title>Stout camphor tree genome fills gaps in understanding of flowering plant genome evolution.</title>
        <authorList>
            <person name="Chaw S.M."/>
            <person name="Liu Y.C."/>
            <person name="Wu Y.W."/>
            <person name="Wang H.Y."/>
            <person name="Lin C.I."/>
            <person name="Wu C.S."/>
            <person name="Ke H.M."/>
            <person name="Chang L.Y."/>
            <person name="Hsu C.Y."/>
            <person name="Yang H.T."/>
            <person name="Sudianto E."/>
            <person name="Hsu M.H."/>
            <person name="Wu K.P."/>
            <person name="Wang L.N."/>
            <person name="Leebens-Mack J.H."/>
            <person name="Tsai I.J."/>
        </authorList>
    </citation>
    <scope>NUCLEOTIDE SEQUENCE [LARGE SCALE GENOMIC DNA]</scope>
    <source>
        <strain evidence="11">cv. Chaw 1501</strain>
        <tissue evidence="10">Young leaves</tissue>
    </source>
</reference>
<feature type="domain" description="Protein kinase" evidence="9">
    <location>
        <begin position="13"/>
        <end position="301"/>
    </location>
</feature>
<evidence type="ECO:0000256" key="3">
    <source>
        <dbReference type="ARBA" id="ARBA00022741"/>
    </source>
</evidence>
<dbReference type="GO" id="GO:0043539">
    <property type="term" value="F:protein serine/threonine kinase activator activity"/>
    <property type="evidence" value="ECO:0007669"/>
    <property type="project" value="InterPro"/>
</dbReference>
<evidence type="ECO:0000256" key="2">
    <source>
        <dbReference type="ARBA" id="ARBA00022679"/>
    </source>
</evidence>
<dbReference type="PROSITE" id="PS00107">
    <property type="entry name" value="PROTEIN_KINASE_ATP"/>
    <property type="match status" value="1"/>
</dbReference>
<dbReference type="OrthoDB" id="248923at2759"/>
<keyword evidence="2" id="KW-0808">Transferase</keyword>
<evidence type="ECO:0000313" key="11">
    <source>
        <dbReference type="Proteomes" id="UP000283530"/>
    </source>
</evidence>
<feature type="compositionally biased region" description="Low complexity" evidence="8">
    <location>
        <begin position="376"/>
        <end position="387"/>
    </location>
</feature>
<comment type="similarity">
    <text evidence="1">Belongs to the protein kinase superfamily. STE Ser/Thr protein kinase family. STE20 subfamily.</text>
</comment>
<dbReference type="InterPro" id="IPR008271">
    <property type="entry name" value="Ser/Thr_kinase_AS"/>
</dbReference>
<keyword evidence="3 6" id="KW-0547">Nucleotide-binding</keyword>
<dbReference type="STRING" id="337451.A0A3S3MPP6"/>
<dbReference type="Pfam" id="PF00069">
    <property type="entry name" value="Pkinase"/>
    <property type="match status" value="1"/>
</dbReference>
<dbReference type="InterPro" id="IPR017441">
    <property type="entry name" value="Protein_kinase_ATP_BS"/>
</dbReference>
<feature type="binding site" evidence="6">
    <location>
        <position position="43"/>
    </location>
    <ligand>
        <name>ATP</name>
        <dbReference type="ChEBI" id="CHEBI:30616"/>
    </ligand>
</feature>
<dbReference type="SUPFAM" id="SSF56112">
    <property type="entry name" value="Protein kinase-like (PK-like)"/>
    <property type="match status" value="1"/>
</dbReference>
<dbReference type="Gene3D" id="3.30.200.20">
    <property type="entry name" value="Phosphorylase Kinase, domain 1"/>
    <property type="match status" value="1"/>
</dbReference>
<dbReference type="InterPro" id="IPR047173">
    <property type="entry name" value="STRAD_A/B-like"/>
</dbReference>
<feature type="region of interest" description="Disordered" evidence="8">
    <location>
        <begin position="372"/>
        <end position="428"/>
    </location>
</feature>
<evidence type="ECO:0000259" key="9">
    <source>
        <dbReference type="PROSITE" id="PS50011"/>
    </source>
</evidence>
<dbReference type="PROSITE" id="PS50011">
    <property type="entry name" value="PROTEIN_KINASE_DOM"/>
    <property type="match status" value="1"/>
</dbReference>
<dbReference type="FunFam" id="3.30.200.20:FF:000099">
    <property type="entry name" value="Serine/threonine-protein kinase BLUS1"/>
    <property type="match status" value="1"/>
</dbReference>
<accession>A0A3S3MPP6</accession>
<dbReference type="PROSITE" id="PS00108">
    <property type="entry name" value="PROTEIN_KINASE_ST"/>
    <property type="match status" value="1"/>
</dbReference>
<dbReference type="InterPro" id="IPR011009">
    <property type="entry name" value="Kinase-like_dom_sf"/>
</dbReference>
<comment type="caution">
    <text evidence="10">The sequence shown here is derived from an EMBL/GenBank/DDBJ whole genome shotgun (WGS) entry which is preliminary data.</text>
</comment>
<dbReference type="InterPro" id="IPR000719">
    <property type="entry name" value="Prot_kinase_dom"/>
</dbReference>
<dbReference type="Proteomes" id="UP000283530">
    <property type="component" value="Unassembled WGS sequence"/>
</dbReference>
<dbReference type="GO" id="GO:0004672">
    <property type="term" value="F:protein kinase activity"/>
    <property type="evidence" value="ECO:0007669"/>
    <property type="project" value="InterPro"/>
</dbReference>
<dbReference type="SMART" id="SM00220">
    <property type="entry name" value="S_TKc"/>
    <property type="match status" value="1"/>
</dbReference>
<keyword evidence="4 10" id="KW-0418">Kinase</keyword>
<feature type="coiled-coil region" evidence="7">
    <location>
        <begin position="493"/>
        <end position="520"/>
    </location>
</feature>
<dbReference type="EMBL" id="QPKB01000006">
    <property type="protein sequence ID" value="RWR87501.1"/>
    <property type="molecule type" value="Genomic_DNA"/>
</dbReference>
<proteinExistence type="inferred from homology"/>
<evidence type="ECO:0000256" key="7">
    <source>
        <dbReference type="SAM" id="Coils"/>
    </source>
</evidence>
<evidence type="ECO:0000256" key="5">
    <source>
        <dbReference type="ARBA" id="ARBA00022840"/>
    </source>
</evidence>
<keyword evidence="7" id="KW-0175">Coiled coil</keyword>
<keyword evidence="5 6" id="KW-0067">ATP-binding</keyword>
<dbReference type="PANTHER" id="PTHR48014">
    <property type="entry name" value="SERINE/THREONINE-PROTEIN KINASE FRAY2"/>
    <property type="match status" value="1"/>
</dbReference>
<evidence type="ECO:0000256" key="8">
    <source>
        <dbReference type="SAM" id="MobiDB-lite"/>
    </source>
</evidence>
<feature type="region of interest" description="Disordered" evidence="8">
    <location>
        <begin position="325"/>
        <end position="346"/>
    </location>
</feature>
<dbReference type="PANTHER" id="PTHR48014:SF7">
    <property type="entry name" value="SERINE_THREONINE-PROTEIN KINASE BLUS1"/>
    <property type="match status" value="1"/>
</dbReference>
<evidence type="ECO:0000256" key="4">
    <source>
        <dbReference type="ARBA" id="ARBA00022777"/>
    </source>
</evidence>
<dbReference type="AlphaFoldDB" id="A0A3S3MPP6"/>
<dbReference type="GO" id="GO:0005524">
    <property type="term" value="F:ATP binding"/>
    <property type="evidence" value="ECO:0007669"/>
    <property type="project" value="UniProtKB-UniRule"/>
</dbReference>